<proteinExistence type="predicted"/>
<dbReference type="PANTHER" id="PTHR11183">
    <property type="entry name" value="GLYCOGENIN SUBFAMILY MEMBER"/>
    <property type="match status" value="1"/>
</dbReference>
<dbReference type="Gene3D" id="3.90.550.10">
    <property type="entry name" value="Spore Coat Polysaccharide Biosynthesis Protein SpsA, Chain A"/>
    <property type="match status" value="1"/>
</dbReference>
<dbReference type="OrthoDB" id="2014201at2759"/>
<gene>
    <name evidence="1" type="ORF">AWRI4620_LOCUS2219</name>
</gene>
<dbReference type="EMBL" id="CAINUL010000002">
    <property type="protein sequence ID" value="CAD0107964.1"/>
    <property type="molecule type" value="Genomic_DNA"/>
</dbReference>
<organism evidence="1 2">
    <name type="scientific">Aureobasidium uvarum</name>
    <dbReference type="NCBI Taxonomy" id="2773716"/>
    <lineage>
        <taxon>Eukaryota</taxon>
        <taxon>Fungi</taxon>
        <taxon>Dikarya</taxon>
        <taxon>Ascomycota</taxon>
        <taxon>Pezizomycotina</taxon>
        <taxon>Dothideomycetes</taxon>
        <taxon>Dothideomycetidae</taxon>
        <taxon>Dothideales</taxon>
        <taxon>Saccotheciaceae</taxon>
        <taxon>Aureobasidium</taxon>
    </lineage>
</organism>
<accession>A0A9N8PRD4</accession>
<evidence type="ECO:0000313" key="1">
    <source>
        <dbReference type="EMBL" id="CAD0107964.1"/>
    </source>
</evidence>
<reference evidence="1" key="1">
    <citation type="submission" date="2020-06" db="EMBL/GenBank/DDBJ databases">
        <authorList>
            <person name="Onetto C."/>
        </authorList>
    </citation>
    <scope>NUCLEOTIDE SEQUENCE</scope>
</reference>
<keyword evidence="2" id="KW-1185">Reference proteome</keyword>
<dbReference type="Proteomes" id="UP000745764">
    <property type="component" value="Unassembled WGS sequence"/>
</dbReference>
<dbReference type="InterPro" id="IPR029044">
    <property type="entry name" value="Nucleotide-diphossugar_trans"/>
</dbReference>
<dbReference type="InterPro" id="IPR050587">
    <property type="entry name" value="GNT1/Glycosyltrans_8"/>
</dbReference>
<protein>
    <recommendedName>
        <fullName evidence="3">Nucleotide-diphospho-sugar transferase</fullName>
    </recommendedName>
</protein>
<feature type="non-terminal residue" evidence="1">
    <location>
        <position position="438"/>
    </location>
</feature>
<evidence type="ECO:0000313" key="2">
    <source>
        <dbReference type="Proteomes" id="UP000745764"/>
    </source>
</evidence>
<name>A0A9N8PRD4_9PEZI</name>
<sequence length="438" mass="50810">THQIMHLAIRPQLEMDALKRSIDIVSCNYRPSSMSTRWMNLLPLVHNYTAVRSSDEESNRSEPTASPGLPKVISRLFTRNARLLLVLFSIGLLAYLGSELSTTDRFSTVKHNGDSPNSSFLDADLELHPNSGIEVDWSKFAYAQYVTEKNYLCNSLMIFETLHRLGSRAERLMMYPEQWSLESESPESTLLHKAQDDYNVKLVPIHVQHFSGEATWGDSFTKLLAFNQTQYERVISLDSDANVLQHMDELFFLPKVPVAMPRAYWLKNTLSSQLVVIEPSKQEFERILYAFEHRNSTDFDMEIVNNLYGQDCLILPHRRYDLLTGEFRSKDHHKYLGSTAEVWDPRQVLQEAKFVHFSDWPYPKPWLAGAESVRLEVQPACHNTTSGEHDCSDREVWNEIYVEFRERRGRVCGSNFTLHRRSEPLYDRHTLSPFEPVF</sequence>
<dbReference type="AlphaFoldDB" id="A0A9N8PRD4"/>
<evidence type="ECO:0008006" key="3">
    <source>
        <dbReference type="Google" id="ProtNLM"/>
    </source>
</evidence>
<comment type="caution">
    <text evidence="1">The sequence shown here is derived from an EMBL/GenBank/DDBJ whole genome shotgun (WGS) entry which is preliminary data.</text>
</comment>
<dbReference type="SUPFAM" id="SSF53448">
    <property type="entry name" value="Nucleotide-diphospho-sugar transferases"/>
    <property type="match status" value="1"/>
</dbReference>